<keyword evidence="8 15" id="KW-0808">Transferase</keyword>
<evidence type="ECO:0000256" key="5">
    <source>
        <dbReference type="ARBA" id="ARBA00011895"/>
    </source>
</evidence>
<dbReference type="GO" id="GO:0004422">
    <property type="term" value="F:hypoxanthine phosphoribosyltransferase activity"/>
    <property type="evidence" value="ECO:0007669"/>
    <property type="project" value="InterPro"/>
</dbReference>
<sequence>MVTILDKTFGPFLSQDDIERRIGEMAAQINEDYHGKTPIFIVVLNGAFLFASELLKRLDLSCEVSFVRLASYEHLASTGTVREIMGLQEDIKDRDVVVIEDIVDTGLTMHQLLQQLQSKQPSSLVVATLLHKPEALVAPVTLQYAGFEIENKFVVGYGLDYDGLGRNLNAIYVLQQPS</sequence>
<evidence type="ECO:0000256" key="3">
    <source>
        <dbReference type="ARBA" id="ARBA00004669"/>
    </source>
</evidence>
<evidence type="ECO:0000256" key="12">
    <source>
        <dbReference type="ARBA" id="ARBA00022842"/>
    </source>
</evidence>
<evidence type="ECO:0000256" key="9">
    <source>
        <dbReference type="ARBA" id="ARBA00022723"/>
    </source>
</evidence>
<comment type="catalytic activity">
    <reaction evidence="14">
        <text>IMP + diphosphate = hypoxanthine + 5-phospho-alpha-D-ribose 1-diphosphate</text>
        <dbReference type="Rhea" id="RHEA:17973"/>
        <dbReference type="ChEBI" id="CHEBI:17368"/>
        <dbReference type="ChEBI" id="CHEBI:33019"/>
        <dbReference type="ChEBI" id="CHEBI:58017"/>
        <dbReference type="ChEBI" id="CHEBI:58053"/>
        <dbReference type="EC" id="2.4.2.8"/>
    </reaction>
    <physiologicalReaction direction="right-to-left" evidence="14">
        <dbReference type="Rhea" id="RHEA:17975"/>
    </physiologicalReaction>
</comment>
<dbReference type="PANTHER" id="PTHR43340">
    <property type="entry name" value="HYPOXANTHINE-GUANINE PHOSPHORIBOSYLTRANSFERASE"/>
    <property type="match status" value="1"/>
</dbReference>
<dbReference type="UniPathway" id="UPA00591">
    <property type="reaction ID" value="UER00648"/>
</dbReference>
<name>A0A316ASX5_9BACT</name>
<evidence type="ECO:0000256" key="4">
    <source>
        <dbReference type="ARBA" id="ARBA00008391"/>
    </source>
</evidence>
<gene>
    <name evidence="17" type="ORF">CLV98_10195</name>
</gene>
<dbReference type="NCBIfam" id="TIGR01203">
    <property type="entry name" value="HGPRTase"/>
    <property type="match status" value="1"/>
</dbReference>
<evidence type="ECO:0000256" key="14">
    <source>
        <dbReference type="ARBA" id="ARBA00049402"/>
    </source>
</evidence>
<dbReference type="InterPro" id="IPR005904">
    <property type="entry name" value="Hxn_phspho_trans"/>
</dbReference>
<dbReference type="GO" id="GO:0006166">
    <property type="term" value="P:purine ribonucleoside salvage"/>
    <property type="evidence" value="ECO:0007669"/>
    <property type="project" value="UniProtKB-KW"/>
</dbReference>
<comment type="similarity">
    <text evidence="4 15">Belongs to the purine/pyrimidine phosphoribosyltransferase family.</text>
</comment>
<dbReference type="GO" id="GO:0000166">
    <property type="term" value="F:nucleotide binding"/>
    <property type="evidence" value="ECO:0007669"/>
    <property type="project" value="UniProtKB-KW"/>
</dbReference>
<proteinExistence type="inferred from homology"/>
<evidence type="ECO:0000256" key="15">
    <source>
        <dbReference type="RuleBase" id="RU364099"/>
    </source>
</evidence>
<evidence type="ECO:0000313" key="18">
    <source>
        <dbReference type="Proteomes" id="UP000245880"/>
    </source>
</evidence>
<dbReference type="SUPFAM" id="SSF53271">
    <property type="entry name" value="PRTase-like"/>
    <property type="match status" value="1"/>
</dbReference>
<comment type="subcellular location">
    <subcellularLocation>
        <location evidence="2 15">Cytoplasm</location>
    </subcellularLocation>
</comment>
<protein>
    <recommendedName>
        <fullName evidence="5 15">Hypoxanthine phosphoribosyltransferase</fullName>
        <ecNumber evidence="5 15">2.4.2.8</ecNumber>
    </recommendedName>
</protein>
<evidence type="ECO:0000256" key="1">
    <source>
        <dbReference type="ARBA" id="ARBA00001946"/>
    </source>
</evidence>
<evidence type="ECO:0000256" key="2">
    <source>
        <dbReference type="ARBA" id="ARBA00004496"/>
    </source>
</evidence>
<dbReference type="RefSeq" id="WP_109671891.1">
    <property type="nucleotide sequence ID" value="NZ_QGDT01000001.1"/>
</dbReference>
<dbReference type="GO" id="GO:0032264">
    <property type="term" value="P:IMP salvage"/>
    <property type="evidence" value="ECO:0007669"/>
    <property type="project" value="UniProtKB-UniPathway"/>
</dbReference>
<comment type="pathway">
    <text evidence="3 15">Purine metabolism; IMP biosynthesis via salvage pathway; IMP from hypoxanthine: step 1/1.</text>
</comment>
<dbReference type="GO" id="GO:0000287">
    <property type="term" value="F:magnesium ion binding"/>
    <property type="evidence" value="ECO:0007669"/>
    <property type="project" value="TreeGrafter"/>
</dbReference>
<keyword evidence="6 15" id="KW-0963">Cytoplasm</keyword>
<evidence type="ECO:0000256" key="13">
    <source>
        <dbReference type="ARBA" id="ARBA00048811"/>
    </source>
</evidence>
<keyword evidence="12 15" id="KW-0460">Magnesium</keyword>
<dbReference type="OrthoDB" id="9802824at2"/>
<evidence type="ECO:0000256" key="7">
    <source>
        <dbReference type="ARBA" id="ARBA00022676"/>
    </source>
</evidence>
<keyword evidence="7 15" id="KW-0328">Glycosyltransferase</keyword>
<keyword evidence="11 15" id="KW-0547">Nucleotide-binding</keyword>
<dbReference type="InterPro" id="IPR000836">
    <property type="entry name" value="PRTase_dom"/>
</dbReference>
<dbReference type="AlphaFoldDB" id="A0A316ASX5"/>
<dbReference type="GO" id="GO:0046100">
    <property type="term" value="P:hypoxanthine metabolic process"/>
    <property type="evidence" value="ECO:0007669"/>
    <property type="project" value="TreeGrafter"/>
</dbReference>
<keyword evidence="10 15" id="KW-0660">Purine salvage</keyword>
<dbReference type="PANTHER" id="PTHR43340:SF1">
    <property type="entry name" value="HYPOXANTHINE PHOSPHORIBOSYLTRANSFERASE"/>
    <property type="match status" value="1"/>
</dbReference>
<evidence type="ECO:0000256" key="10">
    <source>
        <dbReference type="ARBA" id="ARBA00022726"/>
    </source>
</evidence>
<keyword evidence="9 15" id="KW-0479">Metal-binding</keyword>
<comment type="catalytic activity">
    <reaction evidence="13">
        <text>GMP + diphosphate = guanine + 5-phospho-alpha-D-ribose 1-diphosphate</text>
        <dbReference type="Rhea" id="RHEA:25424"/>
        <dbReference type="ChEBI" id="CHEBI:16235"/>
        <dbReference type="ChEBI" id="CHEBI:33019"/>
        <dbReference type="ChEBI" id="CHEBI:58017"/>
        <dbReference type="ChEBI" id="CHEBI:58115"/>
        <dbReference type="EC" id="2.4.2.8"/>
    </reaction>
    <physiologicalReaction direction="right-to-left" evidence="13">
        <dbReference type="Rhea" id="RHEA:25426"/>
    </physiologicalReaction>
</comment>
<reference evidence="17 18" key="1">
    <citation type="submission" date="2018-03" db="EMBL/GenBank/DDBJ databases">
        <title>Genomic Encyclopedia of Archaeal and Bacterial Type Strains, Phase II (KMG-II): from individual species to whole genera.</title>
        <authorList>
            <person name="Goeker M."/>
        </authorList>
    </citation>
    <scope>NUCLEOTIDE SEQUENCE [LARGE SCALE GENOMIC DNA]</scope>
    <source>
        <strain evidence="17 18">DSM 100346</strain>
    </source>
</reference>
<dbReference type="Pfam" id="PF00156">
    <property type="entry name" value="Pribosyltran"/>
    <property type="match status" value="1"/>
</dbReference>
<comment type="cofactor">
    <cofactor evidence="1 15">
        <name>Mg(2+)</name>
        <dbReference type="ChEBI" id="CHEBI:18420"/>
    </cofactor>
</comment>
<dbReference type="Gene3D" id="3.40.50.2020">
    <property type="match status" value="1"/>
</dbReference>
<evidence type="ECO:0000256" key="8">
    <source>
        <dbReference type="ARBA" id="ARBA00022679"/>
    </source>
</evidence>
<dbReference type="GO" id="GO:0005829">
    <property type="term" value="C:cytosol"/>
    <property type="evidence" value="ECO:0007669"/>
    <property type="project" value="TreeGrafter"/>
</dbReference>
<dbReference type="InterPro" id="IPR050408">
    <property type="entry name" value="HGPRT"/>
</dbReference>
<evidence type="ECO:0000313" key="17">
    <source>
        <dbReference type="EMBL" id="PWJ59920.1"/>
    </source>
</evidence>
<dbReference type="InterPro" id="IPR029057">
    <property type="entry name" value="PRTase-like"/>
</dbReference>
<keyword evidence="18" id="KW-1185">Reference proteome</keyword>
<dbReference type="EMBL" id="QGDT01000001">
    <property type="protein sequence ID" value="PWJ59920.1"/>
    <property type="molecule type" value="Genomic_DNA"/>
</dbReference>
<feature type="domain" description="Phosphoribosyltransferase" evidence="16">
    <location>
        <begin position="16"/>
        <end position="161"/>
    </location>
</feature>
<dbReference type="CDD" id="cd06223">
    <property type="entry name" value="PRTases_typeI"/>
    <property type="match status" value="1"/>
</dbReference>
<comment type="caution">
    <text evidence="17">The sequence shown here is derived from an EMBL/GenBank/DDBJ whole genome shotgun (WGS) entry which is preliminary data.</text>
</comment>
<organism evidence="17 18">
    <name type="scientific">Dyadobacter jejuensis</name>
    <dbReference type="NCBI Taxonomy" id="1082580"/>
    <lineage>
        <taxon>Bacteria</taxon>
        <taxon>Pseudomonadati</taxon>
        <taxon>Bacteroidota</taxon>
        <taxon>Cytophagia</taxon>
        <taxon>Cytophagales</taxon>
        <taxon>Spirosomataceae</taxon>
        <taxon>Dyadobacter</taxon>
    </lineage>
</organism>
<dbReference type="GO" id="GO:0032263">
    <property type="term" value="P:GMP salvage"/>
    <property type="evidence" value="ECO:0007669"/>
    <property type="project" value="TreeGrafter"/>
</dbReference>
<accession>A0A316ASX5</accession>
<dbReference type="Proteomes" id="UP000245880">
    <property type="component" value="Unassembled WGS sequence"/>
</dbReference>
<dbReference type="EC" id="2.4.2.8" evidence="5 15"/>
<evidence type="ECO:0000256" key="11">
    <source>
        <dbReference type="ARBA" id="ARBA00022741"/>
    </source>
</evidence>
<dbReference type="GO" id="GO:0052657">
    <property type="term" value="F:guanine phosphoribosyltransferase activity"/>
    <property type="evidence" value="ECO:0007669"/>
    <property type="project" value="RHEA"/>
</dbReference>
<evidence type="ECO:0000259" key="16">
    <source>
        <dbReference type="Pfam" id="PF00156"/>
    </source>
</evidence>
<evidence type="ECO:0000256" key="6">
    <source>
        <dbReference type="ARBA" id="ARBA00022490"/>
    </source>
</evidence>
<dbReference type="GO" id="GO:0006178">
    <property type="term" value="P:guanine salvage"/>
    <property type="evidence" value="ECO:0007669"/>
    <property type="project" value="TreeGrafter"/>
</dbReference>